<dbReference type="STRING" id="465820.NS263_05770"/>
<proteinExistence type="predicted"/>
<keyword evidence="6" id="KW-1185">Reference proteome</keyword>
<dbReference type="Proteomes" id="UP000078335">
    <property type="component" value="Unassembled WGS sequence"/>
</dbReference>
<evidence type="ECO:0000259" key="2">
    <source>
        <dbReference type="Pfam" id="PF12089"/>
    </source>
</evidence>
<dbReference type="InterPro" id="IPR021949">
    <property type="entry name" value="DUF3566_TM"/>
</dbReference>
<dbReference type="EMBL" id="LDRC01000010">
    <property type="protein sequence ID" value="KTR53803.1"/>
    <property type="molecule type" value="Genomic_DNA"/>
</dbReference>
<evidence type="ECO:0000313" key="5">
    <source>
        <dbReference type="Proteomes" id="UP000072763"/>
    </source>
</evidence>
<keyword evidence="1" id="KW-0472">Membrane</keyword>
<dbReference type="OrthoDB" id="3240216at2"/>
<sequence>MSSVAEKLQKKAKRPTGTRQVRLRLVYLDFWSMVKLSFLIALAGSIVIIVATALVWIILNQTGVFTQIDALLKDVTGQNSYSIMDQFSLGQVLGFSVVVGILNVVVGTVLGAIVSVLYNLSVRITGGLLVGFTNN</sequence>
<dbReference type="EMBL" id="LDRB01000022">
    <property type="protein sequence ID" value="KTR41050.1"/>
    <property type="molecule type" value="Genomic_DNA"/>
</dbReference>
<dbReference type="Pfam" id="PF12089">
    <property type="entry name" value="DUF3566"/>
    <property type="match status" value="1"/>
</dbReference>
<reference evidence="5 6" key="1">
    <citation type="journal article" date="2016" name="Front. Microbiol.">
        <title>Genomic Resource of Rice Seed Associated Bacteria.</title>
        <authorList>
            <person name="Midha S."/>
            <person name="Bansal K."/>
            <person name="Sharma S."/>
            <person name="Kumar N."/>
            <person name="Patil P.P."/>
            <person name="Chaudhry V."/>
            <person name="Patil P.B."/>
        </authorList>
    </citation>
    <scope>NUCLEOTIDE SEQUENCE [LARGE SCALE GENOMIC DNA]</scope>
    <source>
        <strain evidence="3 6">NS263</strain>
        <strain evidence="4 5">NS359</strain>
    </source>
</reference>
<comment type="caution">
    <text evidence="4">The sequence shown here is derived from an EMBL/GenBank/DDBJ whole genome shotgun (WGS) entry which is preliminary data.</text>
</comment>
<evidence type="ECO:0000313" key="6">
    <source>
        <dbReference type="Proteomes" id="UP000078335"/>
    </source>
</evidence>
<dbReference type="PATRIC" id="fig|465820.3.peg.1055"/>
<keyword evidence="1" id="KW-0812">Transmembrane</keyword>
<feature type="domain" description="DUF3566" evidence="2">
    <location>
        <begin position="19"/>
        <end position="133"/>
    </location>
</feature>
<evidence type="ECO:0000313" key="4">
    <source>
        <dbReference type="EMBL" id="KTR53803.1"/>
    </source>
</evidence>
<feature type="transmembrane region" description="Helical" evidence="1">
    <location>
        <begin position="92"/>
        <end position="118"/>
    </location>
</feature>
<feature type="transmembrane region" description="Helical" evidence="1">
    <location>
        <begin position="36"/>
        <end position="59"/>
    </location>
</feature>
<protein>
    <submittedName>
        <fullName evidence="4">Membrane protein</fullName>
    </submittedName>
</protein>
<accession>A0A147DTS1</accession>
<evidence type="ECO:0000313" key="3">
    <source>
        <dbReference type="EMBL" id="KTR41050.1"/>
    </source>
</evidence>
<evidence type="ECO:0000256" key="1">
    <source>
        <dbReference type="SAM" id="Phobius"/>
    </source>
</evidence>
<organism evidence="4 5">
    <name type="scientific">Curtobacterium oceanosedimentum</name>
    <dbReference type="NCBI Taxonomy" id="465820"/>
    <lineage>
        <taxon>Bacteria</taxon>
        <taxon>Bacillati</taxon>
        <taxon>Actinomycetota</taxon>
        <taxon>Actinomycetes</taxon>
        <taxon>Micrococcales</taxon>
        <taxon>Microbacteriaceae</taxon>
        <taxon>Curtobacterium</taxon>
    </lineage>
</organism>
<name>A0A147DTS1_9MICO</name>
<dbReference type="RefSeq" id="WP_058728332.1">
    <property type="nucleotide sequence ID" value="NZ_LDRB01000022.1"/>
</dbReference>
<keyword evidence="1" id="KW-1133">Transmembrane helix</keyword>
<dbReference type="AlphaFoldDB" id="A0A147DTS1"/>
<dbReference type="Proteomes" id="UP000072763">
    <property type="component" value="Unassembled WGS sequence"/>
</dbReference>
<gene>
    <name evidence="3" type="ORF">NS263_05770</name>
    <name evidence="4" type="ORF">NS359_02035</name>
</gene>